<dbReference type="Proteomes" id="UP001159427">
    <property type="component" value="Unassembled WGS sequence"/>
</dbReference>
<evidence type="ECO:0000256" key="1">
    <source>
        <dbReference type="ARBA" id="ARBA00007290"/>
    </source>
</evidence>
<organism evidence="4 5">
    <name type="scientific">Porites evermanni</name>
    <dbReference type="NCBI Taxonomy" id="104178"/>
    <lineage>
        <taxon>Eukaryota</taxon>
        <taxon>Metazoa</taxon>
        <taxon>Cnidaria</taxon>
        <taxon>Anthozoa</taxon>
        <taxon>Hexacorallia</taxon>
        <taxon>Scleractinia</taxon>
        <taxon>Fungiina</taxon>
        <taxon>Poritidae</taxon>
        <taxon>Porites</taxon>
    </lineage>
</organism>
<dbReference type="CDD" id="cd22791">
    <property type="entry name" value="OTU_VRTN"/>
    <property type="match status" value="1"/>
</dbReference>
<evidence type="ECO:0000313" key="5">
    <source>
        <dbReference type="Proteomes" id="UP001159427"/>
    </source>
</evidence>
<dbReference type="InterPro" id="IPR038822">
    <property type="entry name" value="Vertnin-like"/>
</dbReference>
<accession>A0ABN8PXB6</accession>
<comment type="similarity">
    <text evidence="1">Belongs to the vertnin family.</text>
</comment>
<evidence type="ECO:0000256" key="2">
    <source>
        <dbReference type="ARBA" id="ARBA00020188"/>
    </source>
</evidence>
<dbReference type="PANTHER" id="PTHR16081">
    <property type="entry name" value="VERTNIN"/>
    <property type="match status" value="1"/>
</dbReference>
<dbReference type="PANTHER" id="PTHR16081:SF0">
    <property type="entry name" value="VERTNIN"/>
    <property type="match status" value="1"/>
</dbReference>
<name>A0ABN8PXB6_9CNID</name>
<feature type="domain" description="OTU" evidence="3">
    <location>
        <begin position="56"/>
        <end position="223"/>
    </location>
</feature>
<dbReference type="InterPro" id="IPR047273">
    <property type="entry name" value="VRTN_OTU_dom"/>
</dbReference>
<comment type="caution">
    <text evidence="4">The sequence shown here is derived from an EMBL/GenBank/DDBJ whole genome shotgun (WGS) entry which is preliminary data.</text>
</comment>
<gene>
    <name evidence="4" type="ORF">PEVE_00000901</name>
</gene>
<proteinExistence type="inferred from homology"/>
<keyword evidence="5" id="KW-1185">Reference proteome</keyword>
<protein>
    <recommendedName>
        <fullName evidence="2">Vertnin</fullName>
    </recommendedName>
</protein>
<dbReference type="InterPro" id="IPR003323">
    <property type="entry name" value="OTU_dom"/>
</dbReference>
<dbReference type="EMBL" id="CALNXI010001043">
    <property type="protein sequence ID" value="CAH3152815.1"/>
    <property type="molecule type" value="Genomic_DNA"/>
</dbReference>
<dbReference type="PROSITE" id="PS50802">
    <property type="entry name" value="OTU"/>
    <property type="match status" value="1"/>
</dbReference>
<evidence type="ECO:0000259" key="3">
    <source>
        <dbReference type="PROSITE" id="PS50802"/>
    </source>
</evidence>
<evidence type="ECO:0000313" key="4">
    <source>
        <dbReference type="EMBL" id="CAH3152815.1"/>
    </source>
</evidence>
<dbReference type="Gene3D" id="3.90.70.80">
    <property type="match status" value="1"/>
</dbReference>
<sequence>MLQTAGSYGFKTLVDACDIVYRILPTLKSQQHIMYSPLTIDFSSCNLIPTEHVSEFVAVKTVGDGNCCFRAASLLLFGTEQYHLELRVRTIAELAKYSFYYLADSEVISRMEAEMAILNGKAVPEKIEDPCQIKEIFEAEVLNMCKENSWACLWQWHGITSVAKRPIQSVFPDKVPSTLKKTLTYFIQPREMSNSLSPLHFLWSKMGNTVTSNFIPNHFVPLV</sequence>
<feature type="non-terminal residue" evidence="4">
    <location>
        <position position="223"/>
    </location>
</feature>
<reference evidence="4 5" key="1">
    <citation type="submission" date="2022-05" db="EMBL/GenBank/DDBJ databases">
        <authorList>
            <consortium name="Genoscope - CEA"/>
            <person name="William W."/>
        </authorList>
    </citation>
    <scope>NUCLEOTIDE SEQUENCE [LARGE SCALE GENOMIC DNA]</scope>
</reference>